<accession>A0A3E2H5V9</accession>
<dbReference type="EMBL" id="NCSJ02000151">
    <property type="protein sequence ID" value="RFU28774.1"/>
    <property type="molecule type" value="Genomic_DNA"/>
</dbReference>
<feature type="compositionally biased region" description="Polar residues" evidence="1">
    <location>
        <begin position="488"/>
        <end position="506"/>
    </location>
</feature>
<gene>
    <name evidence="3" type="ORF">B7463_g7562</name>
</gene>
<dbReference type="STRING" id="5539.A0A3E2H5V9"/>
<feature type="region of interest" description="Disordered" evidence="1">
    <location>
        <begin position="574"/>
        <end position="602"/>
    </location>
</feature>
<keyword evidence="2" id="KW-0472">Membrane</keyword>
<dbReference type="InterPro" id="IPR015915">
    <property type="entry name" value="Kelch-typ_b-propeller"/>
</dbReference>
<feature type="compositionally biased region" description="Polar residues" evidence="1">
    <location>
        <begin position="574"/>
        <end position="585"/>
    </location>
</feature>
<reference evidence="3 4" key="1">
    <citation type="submission" date="2018-05" db="EMBL/GenBank/DDBJ databases">
        <title>Draft genome sequence of Scytalidium lignicola DSM 105466, a ubiquitous saprotrophic fungus.</title>
        <authorList>
            <person name="Buettner E."/>
            <person name="Gebauer A.M."/>
            <person name="Hofrichter M."/>
            <person name="Liers C."/>
            <person name="Kellner H."/>
        </authorList>
    </citation>
    <scope>NUCLEOTIDE SEQUENCE [LARGE SCALE GENOMIC DNA]</scope>
    <source>
        <strain evidence="3 4">DSM 105466</strain>
    </source>
</reference>
<evidence type="ECO:0000313" key="4">
    <source>
        <dbReference type="Proteomes" id="UP000258309"/>
    </source>
</evidence>
<feature type="region of interest" description="Disordered" evidence="1">
    <location>
        <begin position="724"/>
        <end position="759"/>
    </location>
</feature>
<feature type="non-terminal residue" evidence="3">
    <location>
        <position position="759"/>
    </location>
</feature>
<proteinExistence type="predicted"/>
<feature type="transmembrane region" description="Helical" evidence="2">
    <location>
        <begin position="391"/>
        <end position="413"/>
    </location>
</feature>
<dbReference type="OMA" id="FQDQGME"/>
<feature type="region of interest" description="Disordered" evidence="1">
    <location>
        <begin position="347"/>
        <end position="381"/>
    </location>
</feature>
<dbReference type="Proteomes" id="UP000258309">
    <property type="component" value="Unassembled WGS sequence"/>
</dbReference>
<dbReference type="SUPFAM" id="SSF117281">
    <property type="entry name" value="Kelch motif"/>
    <property type="match status" value="1"/>
</dbReference>
<feature type="non-terminal residue" evidence="3">
    <location>
        <position position="1"/>
    </location>
</feature>
<dbReference type="Gene3D" id="2.120.10.80">
    <property type="entry name" value="Kelch-type beta propeller"/>
    <property type="match status" value="1"/>
</dbReference>
<evidence type="ECO:0000256" key="2">
    <source>
        <dbReference type="SAM" id="Phobius"/>
    </source>
</evidence>
<dbReference type="OrthoDB" id="5352000at2759"/>
<feature type="compositionally biased region" description="Low complexity" evidence="1">
    <location>
        <begin position="347"/>
        <end position="380"/>
    </location>
</feature>
<dbReference type="AlphaFoldDB" id="A0A3E2H5V9"/>
<keyword evidence="2" id="KW-0812">Transmembrane</keyword>
<keyword evidence="4" id="KW-1185">Reference proteome</keyword>
<feature type="compositionally biased region" description="Polar residues" evidence="1">
    <location>
        <begin position="733"/>
        <end position="749"/>
    </location>
</feature>
<evidence type="ECO:0000256" key="1">
    <source>
        <dbReference type="SAM" id="MobiDB-lite"/>
    </source>
</evidence>
<evidence type="ECO:0008006" key="5">
    <source>
        <dbReference type="Google" id="ProtNLM"/>
    </source>
</evidence>
<feature type="region of interest" description="Disordered" evidence="1">
    <location>
        <begin position="479"/>
        <end position="544"/>
    </location>
</feature>
<comment type="caution">
    <text evidence="3">The sequence shown here is derived from an EMBL/GenBank/DDBJ whole genome shotgun (WGS) entry which is preliminary data.</text>
</comment>
<evidence type="ECO:0000313" key="3">
    <source>
        <dbReference type="EMBL" id="RFU28774.1"/>
    </source>
</evidence>
<keyword evidence="2" id="KW-1133">Transmembrane helix</keyword>
<feature type="compositionally biased region" description="Polar residues" evidence="1">
    <location>
        <begin position="592"/>
        <end position="602"/>
    </location>
</feature>
<sequence>MSLPTPEVPLDHACSALYNNILYSYSSNAFQSLSLERGAEWLQLPMGVSVEGGVCVKSTPQNSSAAALYIVGGTANSSDYQGLQRYLFEEGKWESITPNVPVTQNRLWHNSIYMNNSDSLLVYAGTQDGTMHLSSQTFTIQASPPYTVLAYEAIAPPAISPILIPWTEDDAMYCGGSTTNNKIMTFNPSASWVDTGATLADPFYDTSSIKAVVVDGDDGSKNLYTFDLTTTPNSVNRTVLLGPGGQPMQDAQPVHSKRAMDLKDRRAKRDLTVANWPVYNDTFAPANTRSDYSVATDGTGLVAISGGNADDPLCLFQARNNSWENATAALVLKSQIPISNIISTSVSSSSASATPSSTSSKSIASATASSTPSLLPTPIQSDKDPKLPMRILGIVLGSVVAFAFAILLLSFLLRWLKARKLHADAGHQRRSSGIPEKSDMDFVDRGLPTTSSARFYSHEPQTSQGSYSSMAILMGRVGHKRGSEKGGSDSSSQFNKKFNGAISNPIPQDMSKSPAYPLKTAGGMSQEKEIPMPRPRVSQNAQRESMRRSSGWNRYWSGGSALNILGFGAGSRRTTYGETEGSSHYSEPRVPSQYTQGTSATQPSAIVPPLKLAGGPELNSVVSASPRFANSSSGFPLTKEMSGRIERSGSVSSLSTFNEHDRSDAYSSGIPASIHEQQDSWLPFQGGWDSKKEEPRVVSNAYSESVYAGSDPRSSAVQAAQFMRESRFPTPPATGNRNGRTQEVNSDMSWLNLGGDSKI</sequence>
<protein>
    <recommendedName>
        <fullName evidence="5">Pre-mRNA splicing factor CLF1</fullName>
    </recommendedName>
</protein>
<name>A0A3E2H5V9_SCYLI</name>
<organism evidence="3 4">
    <name type="scientific">Scytalidium lignicola</name>
    <name type="common">Hyphomycete</name>
    <dbReference type="NCBI Taxonomy" id="5539"/>
    <lineage>
        <taxon>Eukaryota</taxon>
        <taxon>Fungi</taxon>
        <taxon>Dikarya</taxon>
        <taxon>Ascomycota</taxon>
        <taxon>Pezizomycotina</taxon>
        <taxon>Leotiomycetes</taxon>
        <taxon>Leotiomycetes incertae sedis</taxon>
        <taxon>Scytalidium</taxon>
    </lineage>
</organism>